<dbReference type="Proteomes" id="UP000518681">
    <property type="component" value="Unassembled WGS sequence"/>
</dbReference>
<dbReference type="AlphaFoldDB" id="A0AAW3UUC3"/>
<sequence>MHTFPSSSYFVSAGLPQSAKLGALALPLTLALTLVGCCGPGATTCNRSSGNTASQPASSEGAASAPSAPELYCAP</sequence>
<evidence type="ECO:0008006" key="4">
    <source>
        <dbReference type="Google" id="ProtNLM"/>
    </source>
</evidence>
<evidence type="ECO:0000313" key="2">
    <source>
        <dbReference type="EMBL" id="MBB6201207.1"/>
    </source>
</evidence>
<organism evidence="2 3">
    <name type="scientific">Paraburkholderia fungorum</name>
    <dbReference type="NCBI Taxonomy" id="134537"/>
    <lineage>
        <taxon>Bacteria</taxon>
        <taxon>Pseudomonadati</taxon>
        <taxon>Pseudomonadota</taxon>
        <taxon>Betaproteobacteria</taxon>
        <taxon>Burkholderiales</taxon>
        <taxon>Burkholderiaceae</taxon>
        <taxon>Paraburkholderia</taxon>
    </lineage>
</organism>
<gene>
    <name evidence="2" type="ORF">GGD69_002056</name>
</gene>
<proteinExistence type="predicted"/>
<comment type="caution">
    <text evidence="2">The sequence shown here is derived from an EMBL/GenBank/DDBJ whole genome shotgun (WGS) entry which is preliminary data.</text>
</comment>
<reference evidence="2 3" key="1">
    <citation type="submission" date="2020-08" db="EMBL/GenBank/DDBJ databases">
        <title>Genomic Encyclopedia of Type Strains, Phase IV (KMG-V): Genome sequencing to study the core and pangenomes of soil and plant-associated prokaryotes.</title>
        <authorList>
            <person name="Whitman W."/>
        </authorList>
    </citation>
    <scope>NUCLEOTIDE SEQUENCE [LARGE SCALE GENOMIC DNA]</scope>
    <source>
        <strain evidence="2 3">SEMIA 4013</strain>
    </source>
</reference>
<feature type="compositionally biased region" description="Low complexity" evidence="1">
    <location>
        <begin position="53"/>
        <end position="69"/>
    </location>
</feature>
<evidence type="ECO:0000256" key="1">
    <source>
        <dbReference type="SAM" id="MobiDB-lite"/>
    </source>
</evidence>
<name>A0AAW3UUC3_9BURK</name>
<dbReference type="EMBL" id="JACIIK010000003">
    <property type="protein sequence ID" value="MBB6201207.1"/>
    <property type="molecule type" value="Genomic_DNA"/>
</dbReference>
<evidence type="ECO:0000313" key="3">
    <source>
        <dbReference type="Proteomes" id="UP000518681"/>
    </source>
</evidence>
<accession>A0AAW3UUC3</accession>
<protein>
    <recommendedName>
        <fullName evidence="4">Lipoprotein</fullName>
    </recommendedName>
</protein>
<feature type="region of interest" description="Disordered" evidence="1">
    <location>
        <begin position="46"/>
        <end position="75"/>
    </location>
</feature>